<dbReference type="Pfam" id="PF00471">
    <property type="entry name" value="Ribosomal_L33"/>
    <property type="match status" value="1"/>
</dbReference>
<protein>
    <recommendedName>
        <fullName evidence="4 5">Large ribosomal subunit protein bL33</fullName>
    </recommendedName>
</protein>
<dbReference type="GO" id="GO:0003735">
    <property type="term" value="F:structural constituent of ribosome"/>
    <property type="evidence" value="ECO:0007669"/>
    <property type="project" value="InterPro"/>
</dbReference>
<dbReference type="HOGENOM" id="CLU_190949_3_0_0"/>
<evidence type="ECO:0000256" key="2">
    <source>
        <dbReference type="ARBA" id="ARBA00022980"/>
    </source>
</evidence>
<dbReference type="NCBIfam" id="NF001860">
    <property type="entry name" value="PRK00595.1"/>
    <property type="match status" value="1"/>
</dbReference>
<dbReference type="Gene3D" id="2.20.28.120">
    <property type="entry name" value="Ribosomal protein L33"/>
    <property type="match status" value="1"/>
</dbReference>
<dbReference type="GO" id="GO:0006412">
    <property type="term" value="P:translation"/>
    <property type="evidence" value="ECO:0007669"/>
    <property type="project" value="UniProtKB-UniRule"/>
</dbReference>
<evidence type="ECO:0000313" key="6">
    <source>
        <dbReference type="EMBL" id="AIE86125.1"/>
    </source>
</evidence>
<dbReference type="Proteomes" id="UP000027982">
    <property type="component" value="Chromosome"/>
</dbReference>
<evidence type="ECO:0000256" key="1">
    <source>
        <dbReference type="ARBA" id="ARBA00007596"/>
    </source>
</evidence>
<dbReference type="InterPro" id="IPR011332">
    <property type="entry name" value="Ribosomal_zn-bd"/>
</dbReference>
<evidence type="ECO:0000256" key="5">
    <source>
        <dbReference type="HAMAP-Rule" id="MF_00294"/>
    </source>
</evidence>
<sequence length="55" mass="6624">MAKKAEAREIIRIVCTEDGKSYYTTTKNKRNTTDRLELMKYNPNLRKHTLHREKK</sequence>
<dbReference type="GO" id="GO:1990904">
    <property type="term" value="C:ribonucleoprotein complex"/>
    <property type="evidence" value="ECO:0007669"/>
    <property type="project" value="UniProtKB-KW"/>
</dbReference>
<reference evidence="6 7" key="1">
    <citation type="journal article" date="2014" name="PLoS ONE">
        <title>The first complete genome sequence of the class fimbriimonadia in the phylum armatimonadetes.</title>
        <authorList>
            <person name="Hu Z.Y."/>
            <person name="Wang Y.Z."/>
            <person name="Im W.T."/>
            <person name="Wang S.Y."/>
            <person name="Zhao G.P."/>
            <person name="Zheng H.J."/>
            <person name="Quan Z.X."/>
        </authorList>
    </citation>
    <scope>NUCLEOTIDE SEQUENCE [LARGE SCALE GENOMIC DNA]</scope>
    <source>
        <strain evidence="6">Gsoil 348</strain>
    </source>
</reference>
<comment type="similarity">
    <text evidence="1 5">Belongs to the bacterial ribosomal protein bL33 family.</text>
</comment>
<keyword evidence="7" id="KW-1185">Reference proteome</keyword>
<dbReference type="eggNOG" id="COG0267">
    <property type="taxonomic scope" value="Bacteria"/>
</dbReference>
<dbReference type="GO" id="GO:0005840">
    <property type="term" value="C:ribosome"/>
    <property type="evidence" value="ECO:0007669"/>
    <property type="project" value="UniProtKB-KW"/>
</dbReference>
<dbReference type="HAMAP" id="MF_00294">
    <property type="entry name" value="Ribosomal_bL33"/>
    <property type="match status" value="1"/>
</dbReference>
<dbReference type="SUPFAM" id="SSF57829">
    <property type="entry name" value="Zn-binding ribosomal proteins"/>
    <property type="match status" value="1"/>
</dbReference>
<dbReference type="NCBIfam" id="TIGR01023">
    <property type="entry name" value="rpmG_bact"/>
    <property type="match status" value="1"/>
</dbReference>
<dbReference type="KEGG" id="fgi:OP10G_2757"/>
<keyword evidence="2 5" id="KW-0689">Ribosomal protein</keyword>
<accession>A0A068NTQ6</accession>
<proteinExistence type="inferred from homology"/>
<keyword evidence="3 5" id="KW-0687">Ribonucleoprotein</keyword>
<dbReference type="PANTHER" id="PTHR43168">
    <property type="entry name" value="50S RIBOSOMAL PROTEIN L33, CHLOROPLASTIC"/>
    <property type="match status" value="1"/>
</dbReference>
<dbReference type="NCBIfam" id="NF001764">
    <property type="entry name" value="PRK00504.1"/>
    <property type="match status" value="1"/>
</dbReference>
<dbReference type="InterPro" id="IPR038584">
    <property type="entry name" value="Ribosomal_bL33_sf"/>
</dbReference>
<dbReference type="STRING" id="661478.OP10G_2757"/>
<dbReference type="EMBL" id="CP007139">
    <property type="protein sequence ID" value="AIE86125.1"/>
    <property type="molecule type" value="Genomic_DNA"/>
</dbReference>
<name>A0A068NTQ6_FIMGI</name>
<dbReference type="AlphaFoldDB" id="A0A068NTQ6"/>
<dbReference type="RefSeq" id="WP_025225332.1">
    <property type="nucleotide sequence ID" value="NZ_CP007139.1"/>
</dbReference>
<dbReference type="PANTHER" id="PTHR43168:SF2">
    <property type="entry name" value="LARGE RIBOSOMAL SUBUNIT PROTEIN BL33C"/>
    <property type="match status" value="1"/>
</dbReference>
<dbReference type="InterPro" id="IPR001705">
    <property type="entry name" value="Ribosomal_bL33"/>
</dbReference>
<evidence type="ECO:0000256" key="3">
    <source>
        <dbReference type="ARBA" id="ARBA00023274"/>
    </source>
</evidence>
<dbReference type="GO" id="GO:0005737">
    <property type="term" value="C:cytoplasm"/>
    <property type="evidence" value="ECO:0007669"/>
    <property type="project" value="UniProtKB-ARBA"/>
</dbReference>
<organism evidence="6 7">
    <name type="scientific">Fimbriimonas ginsengisoli Gsoil 348</name>
    <dbReference type="NCBI Taxonomy" id="661478"/>
    <lineage>
        <taxon>Bacteria</taxon>
        <taxon>Bacillati</taxon>
        <taxon>Armatimonadota</taxon>
        <taxon>Fimbriimonadia</taxon>
        <taxon>Fimbriimonadales</taxon>
        <taxon>Fimbriimonadaceae</taxon>
        <taxon>Fimbriimonas</taxon>
    </lineage>
</organism>
<evidence type="ECO:0000256" key="4">
    <source>
        <dbReference type="ARBA" id="ARBA00035176"/>
    </source>
</evidence>
<gene>
    <name evidence="5" type="primary">rpmG</name>
    <name evidence="6" type="ORF">OP10G_2757</name>
</gene>
<evidence type="ECO:0000313" key="7">
    <source>
        <dbReference type="Proteomes" id="UP000027982"/>
    </source>
</evidence>